<dbReference type="InterPro" id="IPR004827">
    <property type="entry name" value="bZIP"/>
</dbReference>
<dbReference type="SUPFAM" id="SSF51182">
    <property type="entry name" value="RmlC-like cupins"/>
    <property type="match status" value="1"/>
</dbReference>
<keyword evidence="4" id="KW-0238">DNA-binding</keyword>
<keyword evidence="2" id="KW-0732">Signal</keyword>
<keyword evidence="6" id="KW-0539">Nucleus</keyword>
<dbReference type="PROSITE" id="PS00036">
    <property type="entry name" value="BZIP_BASIC"/>
    <property type="match status" value="1"/>
</dbReference>
<comment type="caution">
    <text evidence="9">The sequence shown here is derived from an EMBL/GenBank/DDBJ whole genome shotgun (WGS) entry which is preliminary data.</text>
</comment>
<dbReference type="GO" id="GO:0003677">
    <property type="term" value="F:DNA binding"/>
    <property type="evidence" value="ECO:0007669"/>
    <property type="project" value="UniProtKB-KW"/>
</dbReference>
<gene>
    <name evidence="9" type="ORF">EPI10_024647</name>
</gene>
<organism evidence="9 10">
    <name type="scientific">Gossypium australe</name>
    <dbReference type="NCBI Taxonomy" id="47621"/>
    <lineage>
        <taxon>Eukaryota</taxon>
        <taxon>Viridiplantae</taxon>
        <taxon>Streptophyta</taxon>
        <taxon>Embryophyta</taxon>
        <taxon>Tracheophyta</taxon>
        <taxon>Spermatophyta</taxon>
        <taxon>Magnoliopsida</taxon>
        <taxon>eudicotyledons</taxon>
        <taxon>Gunneridae</taxon>
        <taxon>Pentapetalae</taxon>
        <taxon>rosids</taxon>
        <taxon>malvids</taxon>
        <taxon>Malvales</taxon>
        <taxon>Malvaceae</taxon>
        <taxon>Malvoideae</taxon>
        <taxon>Gossypium</taxon>
    </lineage>
</organism>
<evidence type="ECO:0000256" key="4">
    <source>
        <dbReference type="ARBA" id="ARBA00023125"/>
    </source>
</evidence>
<dbReference type="Gene3D" id="2.60.120.10">
    <property type="entry name" value="Jelly Rolls"/>
    <property type="match status" value="2"/>
</dbReference>
<dbReference type="InterPro" id="IPR011051">
    <property type="entry name" value="RmlC_Cupin_sf"/>
</dbReference>
<evidence type="ECO:0000256" key="2">
    <source>
        <dbReference type="ARBA" id="ARBA00022729"/>
    </source>
</evidence>
<dbReference type="SUPFAM" id="SSF57959">
    <property type="entry name" value="Leucine zipper domain"/>
    <property type="match status" value="1"/>
</dbReference>
<keyword evidence="5" id="KW-0804">Transcription</keyword>
<dbReference type="Pfam" id="PF07777">
    <property type="entry name" value="MFMR"/>
    <property type="match status" value="1"/>
</dbReference>
<dbReference type="PANTHER" id="PTHR31189:SF7">
    <property type="entry name" value="OS03G0197300 PROTEIN"/>
    <property type="match status" value="1"/>
</dbReference>
<dbReference type="InterPro" id="IPR014710">
    <property type="entry name" value="RmlC-like_jellyroll"/>
</dbReference>
<comment type="subcellular location">
    <subcellularLocation>
        <location evidence="1">Nucleus</location>
    </subcellularLocation>
</comment>
<evidence type="ECO:0000313" key="9">
    <source>
        <dbReference type="EMBL" id="KAA3474351.1"/>
    </source>
</evidence>
<feature type="region of interest" description="Disordered" evidence="7">
    <location>
        <begin position="264"/>
        <end position="284"/>
    </location>
</feature>
<dbReference type="GO" id="GO:0003700">
    <property type="term" value="F:DNA-binding transcription factor activity"/>
    <property type="evidence" value="ECO:0007669"/>
    <property type="project" value="InterPro"/>
</dbReference>
<feature type="domain" description="BZIP" evidence="8">
    <location>
        <begin position="263"/>
        <end position="326"/>
    </location>
</feature>
<sequence length="1040" mass="118893">MGTEEESSPAKHSKPTDSAQEMPTTPAYPDWSSQMQAYYGAGATPPPFFASTVASTTPHPYIWGGQHPLMPPYGTPVPYPVIYPPGGVYAHPNMAIVILDFFFLYAPSSAPNNADHEEKSADDKDRGATKKSKGTSGSKVEESGKAASGSGKDGGSQSGESGSEGTADGSDENNQQEPAAAKKGSFGQMLADANMQSNTAVALVPGKPVVPIPGTNLNIGMDIWSGAPAATGAAKMRPNVSGAVAAAAPGVVIHDQWIQDERELKRQKRKQSNRESARRSRLRKQAECEELQARVENLANENCTLRGELQKLSDECEKLSSENSSIKEELVRICGPDALTKLEQENPSSVVEVFSIILASPTFLSVESYSHRHASTVGQLVLKHDRKLLTQTEHGEISAAIVTDGTKGPYHLQFITLEPNSVFLPVLLHANMVFFVHTGSGTLSWTDDDDMRDVNLRKGDVYRLPEGSAFYVQSSLEAEREKLRIYAIFTNAEDDIYEPSIGAYSSITDVVLGFDTRVLQAAFKVPEDVIEIMRASKQPAIIHAVQKEGKMLVEWQAQLLKAFLGGNRDGFFHSINGKKTKKKMRAYNVLEADPDFENCNGWSLTVDRKDLHILKHSNIGLFMVNLTKGSMMAPHWNPRASEIAIVLQGQGMVRVVCSSNAKECECRDMRYRVTEGDIFAVPRFHPMAQMSFNNDSFVFMGFSTLTTKRNHPQFLVGKKSALRIMDKQILALSFNVSNATIDQLLKPQRESVILDCTSCAEEEERLMMEEIERERKEEEEARRKEEEEEEARRKEEEEEARKRREEEEAKRKEEEEVQKIRKEEEEARRREEEEEAKRREEKEARRREEEEEARRREEEEEARREEEEEARRREEEEEAKRREEKEARRREEEEEARRREEEEKARREEEEEARRREEEEEAKRREEKEARRREEEEEARRREEEEARRREEEEEDARRREEEEGATRTETKKRREEEARREQEEAWKQEKERQRRAEEAAAKGWRETEKQRGQPEEKETEEGGDEGRDQRRAAKKVWLI</sequence>
<evidence type="ECO:0000256" key="5">
    <source>
        <dbReference type="ARBA" id="ARBA00023163"/>
    </source>
</evidence>
<feature type="compositionally biased region" description="Basic and acidic residues" evidence="7">
    <location>
        <begin position="772"/>
        <end position="1017"/>
    </location>
</feature>
<dbReference type="InterPro" id="IPR012900">
    <property type="entry name" value="MFMR"/>
</dbReference>
<dbReference type="InterPro" id="IPR045314">
    <property type="entry name" value="bZIP_plant_GBF1"/>
</dbReference>
<dbReference type="PROSITE" id="PS50217">
    <property type="entry name" value="BZIP"/>
    <property type="match status" value="1"/>
</dbReference>
<dbReference type="SMART" id="SM00338">
    <property type="entry name" value="BRLZ"/>
    <property type="match status" value="1"/>
</dbReference>
<dbReference type="EMBL" id="SMMG02000005">
    <property type="protein sequence ID" value="KAA3474351.1"/>
    <property type="molecule type" value="Genomic_DNA"/>
</dbReference>
<feature type="region of interest" description="Disordered" evidence="7">
    <location>
        <begin position="1"/>
        <end position="29"/>
    </location>
</feature>
<dbReference type="CDD" id="cd02244">
    <property type="entry name" value="cupin_7S_vicilin-like_N"/>
    <property type="match status" value="1"/>
</dbReference>
<dbReference type="OrthoDB" id="1932894at2759"/>
<keyword evidence="3" id="KW-0805">Transcription regulation</keyword>
<dbReference type="Gene3D" id="1.20.5.10">
    <property type="match status" value="1"/>
</dbReference>
<dbReference type="InterPro" id="IPR046347">
    <property type="entry name" value="bZIP_sf"/>
</dbReference>
<feature type="region of interest" description="Disordered" evidence="7">
    <location>
        <begin position="772"/>
        <end position="1040"/>
    </location>
</feature>
<protein>
    <submittedName>
        <fullName evidence="9">Beta-conglycinin, beta chain-like</fullName>
    </submittedName>
</protein>
<dbReference type="PANTHER" id="PTHR31189">
    <property type="entry name" value="OS03G0336100 PROTEIN-RELATED"/>
    <property type="match status" value="1"/>
</dbReference>
<dbReference type="GO" id="GO:0005634">
    <property type="term" value="C:nucleus"/>
    <property type="evidence" value="ECO:0007669"/>
    <property type="project" value="UniProtKB-SubCell"/>
</dbReference>
<proteinExistence type="predicted"/>
<dbReference type="AlphaFoldDB" id="A0A5B6VY57"/>
<evidence type="ECO:0000256" key="1">
    <source>
        <dbReference type="ARBA" id="ARBA00004123"/>
    </source>
</evidence>
<evidence type="ECO:0000313" key="10">
    <source>
        <dbReference type="Proteomes" id="UP000325315"/>
    </source>
</evidence>
<dbReference type="CDD" id="cd14702">
    <property type="entry name" value="bZIP_plant_GBF1"/>
    <property type="match status" value="1"/>
</dbReference>
<dbReference type="Pfam" id="PF00190">
    <property type="entry name" value="Cupin_1"/>
    <property type="match status" value="2"/>
</dbReference>
<keyword evidence="10" id="KW-1185">Reference proteome</keyword>
<name>A0A5B6VY57_9ROSI</name>
<dbReference type="CDD" id="cd02245">
    <property type="entry name" value="cupin_7S_vicilin-like_C"/>
    <property type="match status" value="1"/>
</dbReference>
<dbReference type="InterPro" id="IPR006045">
    <property type="entry name" value="Cupin_1"/>
</dbReference>
<dbReference type="Proteomes" id="UP000325315">
    <property type="component" value="Unassembled WGS sequence"/>
</dbReference>
<evidence type="ECO:0000259" key="8">
    <source>
        <dbReference type="PROSITE" id="PS50217"/>
    </source>
</evidence>
<accession>A0A5B6VY57</accession>
<evidence type="ECO:0000256" key="7">
    <source>
        <dbReference type="SAM" id="MobiDB-lite"/>
    </source>
</evidence>
<evidence type="ECO:0000256" key="3">
    <source>
        <dbReference type="ARBA" id="ARBA00023015"/>
    </source>
</evidence>
<dbReference type="InterPro" id="IPR050253">
    <property type="entry name" value="Seed_Storage-Functional"/>
</dbReference>
<reference evidence="10" key="1">
    <citation type="journal article" date="2019" name="Plant Biotechnol. J.">
        <title>Genome sequencing of the Australian wild diploid species Gossypium australe highlights disease resistance and delayed gland morphogenesis.</title>
        <authorList>
            <person name="Cai Y."/>
            <person name="Cai X."/>
            <person name="Wang Q."/>
            <person name="Wang P."/>
            <person name="Zhang Y."/>
            <person name="Cai C."/>
            <person name="Xu Y."/>
            <person name="Wang K."/>
            <person name="Zhou Z."/>
            <person name="Wang C."/>
            <person name="Geng S."/>
            <person name="Li B."/>
            <person name="Dong Q."/>
            <person name="Hou Y."/>
            <person name="Wang H."/>
            <person name="Ai P."/>
            <person name="Liu Z."/>
            <person name="Yi F."/>
            <person name="Sun M."/>
            <person name="An G."/>
            <person name="Cheng J."/>
            <person name="Zhang Y."/>
            <person name="Shi Q."/>
            <person name="Xie Y."/>
            <person name="Shi X."/>
            <person name="Chang Y."/>
            <person name="Huang F."/>
            <person name="Chen Y."/>
            <person name="Hong S."/>
            <person name="Mi L."/>
            <person name="Sun Q."/>
            <person name="Zhang L."/>
            <person name="Zhou B."/>
            <person name="Peng R."/>
            <person name="Zhang X."/>
            <person name="Liu F."/>
        </authorList>
    </citation>
    <scope>NUCLEOTIDE SEQUENCE [LARGE SCALE GENOMIC DNA]</scope>
    <source>
        <strain evidence="10">cv. PA1801</strain>
    </source>
</reference>
<dbReference type="SMART" id="SM00835">
    <property type="entry name" value="Cupin_1"/>
    <property type="match status" value="2"/>
</dbReference>
<evidence type="ECO:0000256" key="6">
    <source>
        <dbReference type="ARBA" id="ARBA00023242"/>
    </source>
</evidence>
<feature type="compositionally biased region" description="Basic and acidic residues" evidence="7">
    <location>
        <begin position="272"/>
        <end position="284"/>
    </location>
</feature>
<feature type="region of interest" description="Disordered" evidence="7">
    <location>
        <begin position="112"/>
        <end position="184"/>
    </location>
</feature>
<feature type="compositionally biased region" description="Basic and acidic residues" evidence="7">
    <location>
        <begin position="114"/>
        <end position="128"/>
    </location>
</feature>